<dbReference type="EMBL" id="BGPR01007707">
    <property type="protein sequence ID" value="GBN28910.1"/>
    <property type="molecule type" value="Genomic_DNA"/>
</dbReference>
<keyword evidence="3" id="KW-1185">Reference proteome</keyword>
<gene>
    <name evidence="2" type="ORF">AVEN_190062_1</name>
</gene>
<keyword evidence="1" id="KW-0812">Transmembrane</keyword>
<keyword evidence="1" id="KW-0472">Membrane</keyword>
<organism evidence="2 3">
    <name type="scientific">Araneus ventricosus</name>
    <name type="common">Orbweaver spider</name>
    <name type="synonym">Epeira ventricosa</name>
    <dbReference type="NCBI Taxonomy" id="182803"/>
    <lineage>
        <taxon>Eukaryota</taxon>
        <taxon>Metazoa</taxon>
        <taxon>Ecdysozoa</taxon>
        <taxon>Arthropoda</taxon>
        <taxon>Chelicerata</taxon>
        <taxon>Arachnida</taxon>
        <taxon>Araneae</taxon>
        <taxon>Araneomorphae</taxon>
        <taxon>Entelegynae</taxon>
        <taxon>Araneoidea</taxon>
        <taxon>Araneidae</taxon>
        <taxon>Araneus</taxon>
    </lineage>
</organism>
<reference evidence="2 3" key="1">
    <citation type="journal article" date="2019" name="Sci. Rep.">
        <title>Orb-weaving spider Araneus ventricosus genome elucidates the spidroin gene catalogue.</title>
        <authorList>
            <person name="Kono N."/>
            <person name="Nakamura H."/>
            <person name="Ohtoshi R."/>
            <person name="Moran D.A.P."/>
            <person name="Shinohara A."/>
            <person name="Yoshida Y."/>
            <person name="Fujiwara M."/>
            <person name="Mori M."/>
            <person name="Tomita M."/>
            <person name="Arakawa K."/>
        </authorList>
    </citation>
    <scope>NUCLEOTIDE SEQUENCE [LARGE SCALE GENOMIC DNA]</scope>
</reference>
<dbReference type="AlphaFoldDB" id="A0A4Y2MRB7"/>
<dbReference type="Proteomes" id="UP000499080">
    <property type="component" value="Unassembled WGS sequence"/>
</dbReference>
<feature type="transmembrane region" description="Helical" evidence="1">
    <location>
        <begin position="114"/>
        <end position="133"/>
    </location>
</feature>
<proteinExistence type="predicted"/>
<keyword evidence="1" id="KW-1133">Transmembrane helix</keyword>
<evidence type="ECO:0000256" key="1">
    <source>
        <dbReference type="SAM" id="Phobius"/>
    </source>
</evidence>
<evidence type="ECO:0000313" key="2">
    <source>
        <dbReference type="EMBL" id="GBN28910.1"/>
    </source>
</evidence>
<evidence type="ECO:0000313" key="3">
    <source>
        <dbReference type="Proteomes" id="UP000499080"/>
    </source>
</evidence>
<name>A0A4Y2MRB7_ARAVE</name>
<protein>
    <submittedName>
        <fullName evidence="2">Uncharacterized protein</fullName>
    </submittedName>
</protein>
<accession>A0A4Y2MRB7</accession>
<feature type="transmembrane region" description="Helical" evidence="1">
    <location>
        <begin position="30"/>
        <end position="55"/>
    </location>
</feature>
<sequence>MHYWASLIATGRCQDVVCLWTTGLRCSRHYLLVVVDVAVAWLIVVDVGLLLWTLYRTWSLWTSHDCWSCGRRVWTAGRCGRRVWPAGRCRCHCKTACLVSLWLTSCIRFGRWCFRVRTSWLSVMLLFLGTVLCRRS</sequence>
<comment type="caution">
    <text evidence="2">The sequence shown here is derived from an EMBL/GenBank/DDBJ whole genome shotgun (WGS) entry which is preliminary data.</text>
</comment>